<dbReference type="PANTHER" id="PTHR10339">
    <property type="entry name" value="ADP-RIBOSYLTRANSFERASE"/>
    <property type="match status" value="1"/>
</dbReference>
<protein>
    <recommendedName>
        <fullName evidence="7">NAD(P)(+)--arginine ADP-ribosyltransferase</fullName>
        <ecNumber evidence="7">2.4.2.31</ecNumber>
    </recommendedName>
    <alternativeName>
        <fullName evidence="7">Mono(ADP-ribosyl)transferase</fullName>
    </alternativeName>
</protein>
<dbReference type="PANTHER" id="PTHR10339:SF27">
    <property type="entry name" value="NAD(P)(+)--ARGININE ADP-RIBOSYLTRANSFERASE"/>
    <property type="match status" value="1"/>
</dbReference>
<keyword evidence="5 7" id="KW-0521">NADP</keyword>
<dbReference type="EMBL" id="CM014101">
    <property type="protein sequence ID" value="TKS92591.1"/>
    <property type="molecule type" value="Genomic_DNA"/>
</dbReference>
<evidence type="ECO:0000313" key="8">
    <source>
        <dbReference type="EMBL" id="TKS92591.1"/>
    </source>
</evidence>
<dbReference type="Proteomes" id="UP000298787">
    <property type="component" value="Chromosome 24"/>
</dbReference>
<proteinExistence type="inferred from homology"/>
<keyword evidence="7" id="KW-0732">Signal</keyword>
<dbReference type="Pfam" id="PF01129">
    <property type="entry name" value="ART"/>
    <property type="match status" value="1"/>
</dbReference>
<dbReference type="InterPro" id="IPR000768">
    <property type="entry name" value="ART"/>
</dbReference>
<evidence type="ECO:0000256" key="6">
    <source>
        <dbReference type="ARBA" id="ARBA00047597"/>
    </source>
</evidence>
<feature type="signal peptide" evidence="7">
    <location>
        <begin position="1"/>
        <end position="25"/>
    </location>
</feature>
<name>A0A4U5VW15_COLLU</name>
<gene>
    <name evidence="8" type="ORF">D9C73_027423</name>
</gene>
<evidence type="ECO:0000256" key="1">
    <source>
        <dbReference type="ARBA" id="ARBA00009558"/>
    </source>
</evidence>
<dbReference type="GO" id="GO:0003950">
    <property type="term" value="F:NAD+ poly-ADP-ribosyltransferase activity"/>
    <property type="evidence" value="ECO:0007669"/>
    <property type="project" value="TreeGrafter"/>
</dbReference>
<dbReference type="Gene3D" id="3.90.176.10">
    <property type="entry name" value="Toxin ADP-ribosyltransferase, Chain A, domain 1"/>
    <property type="match status" value="1"/>
</dbReference>
<evidence type="ECO:0000256" key="3">
    <source>
        <dbReference type="ARBA" id="ARBA00022679"/>
    </source>
</evidence>
<evidence type="ECO:0000256" key="5">
    <source>
        <dbReference type="ARBA" id="ARBA00022857"/>
    </source>
</evidence>
<organism evidence="8 9">
    <name type="scientific">Collichthys lucidus</name>
    <name type="common">Big head croaker</name>
    <name type="synonym">Sciaena lucida</name>
    <dbReference type="NCBI Taxonomy" id="240159"/>
    <lineage>
        <taxon>Eukaryota</taxon>
        <taxon>Metazoa</taxon>
        <taxon>Chordata</taxon>
        <taxon>Craniata</taxon>
        <taxon>Vertebrata</taxon>
        <taxon>Euteleostomi</taxon>
        <taxon>Actinopterygii</taxon>
        <taxon>Neopterygii</taxon>
        <taxon>Teleostei</taxon>
        <taxon>Neoteleostei</taxon>
        <taxon>Acanthomorphata</taxon>
        <taxon>Eupercaria</taxon>
        <taxon>Sciaenidae</taxon>
        <taxon>Collichthys</taxon>
    </lineage>
</organism>
<keyword evidence="3 7" id="KW-0808">Transferase</keyword>
<evidence type="ECO:0000256" key="4">
    <source>
        <dbReference type="ARBA" id="ARBA00022695"/>
    </source>
</evidence>
<dbReference type="AlphaFoldDB" id="A0A4U5VW15"/>
<dbReference type="PROSITE" id="PS51996">
    <property type="entry name" value="TR_MART"/>
    <property type="match status" value="1"/>
</dbReference>
<comment type="similarity">
    <text evidence="1 7">Belongs to the Arg-specific ADP-ribosyltransferase family.</text>
</comment>
<dbReference type="GO" id="GO:0106274">
    <property type="term" value="F:NAD+-protein-arginine ADP-ribosyltransferase activity"/>
    <property type="evidence" value="ECO:0007669"/>
    <property type="project" value="UniProtKB-EC"/>
</dbReference>
<evidence type="ECO:0000256" key="7">
    <source>
        <dbReference type="RuleBase" id="RU361228"/>
    </source>
</evidence>
<accession>A0A4U5VW15</accession>
<comment type="catalytic activity">
    <reaction evidence="6 7">
        <text>L-arginyl-[protein] + NAD(+) = N(omega)-(ADP-D-ribosyl)-L-arginyl-[protein] + nicotinamide + H(+)</text>
        <dbReference type="Rhea" id="RHEA:19149"/>
        <dbReference type="Rhea" id="RHEA-COMP:10532"/>
        <dbReference type="Rhea" id="RHEA-COMP:15087"/>
        <dbReference type="ChEBI" id="CHEBI:15378"/>
        <dbReference type="ChEBI" id="CHEBI:17154"/>
        <dbReference type="ChEBI" id="CHEBI:29965"/>
        <dbReference type="ChEBI" id="CHEBI:57540"/>
        <dbReference type="ChEBI" id="CHEBI:142554"/>
        <dbReference type="EC" id="2.4.2.31"/>
    </reaction>
</comment>
<dbReference type="GO" id="GO:0016779">
    <property type="term" value="F:nucleotidyltransferase activity"/>
    <property type="evidence" value="ECO:0007669"/>
    <property type="project" value="UniProtKB-KW"/>
</dbReference>
<dbReference type="EC" id="2.4.2.31" evidence="7"/>
<keyword evidence="7" id="KW-0520">NAD</keyword>
<dbReference type="PRINTS" id="PR00970">
    <property type="entry name" value="RIBTRNSFRASE"/>
</dbReference>
<evidence type="ECO:0000313" key="9">
    <source>
        <dbReference type="Proteomes" id="UP000298787"/>
    </source>
</evidence>
<evidence type="ECO:0000256" key="2">
    <source>
        <dbReference type="ARBA" id="ARBA00022676"/>
    </source>
</evidence>
<sequence>MKGNIMIFTPLWLLLCWMSPEDSMAAPKKIQLSMELNSVDDMYSVCRDAMMKEIKEKYLEKEKDKKWTKPAINECTKNFLDKITTGPLTEDQVRAICLYTDKIVYKPFNEAVRTEGKKYGDKDNDHLFEYHLLHYQLTSAIQILNEHQNPNPEGSDKKCLTVYRRTKDIYNGDQNQVIRFGMFASSSLKKDLYSFGTITCFQIETCFGAALTDYEMNEGQQEVLIPPYEQFKITEIHDGVGKYGKLKDCNKVFILKNAGHKSYLNCKLVPTQTE</sequence>
<feature type="chain" id="PRO_5021036857" description="NAD(P)(+)--arginine ADP-ribosyltransferase" evidence="7">
    <location>
        <begin position="26"/>
        <end position="274"/>
    </location>
</feature>
<reference evidence="8 9" key="1">
    <citation type="submission" date="2019-01" db="EMBL/GenBank/DDBJ databases">
        <title>Genome Assembly of Collichthys lucidus.</title>
        <authorList>
            <person name="Cai M."/>
            <person name="Xiao S."/>
        </authorList>
    </citation>
    <scope>NUCLEOTIDE SEQUENCE [LARGE SCALE GENOMIC DNA]</scope>
    <source>
        <strain evidence="8">JT15FE1705JMU</strain>
        <tissue evidence="8">Muscle</tissue>
    </source>
</reference>
<keyword evidence="9" id="KW-1185">Reference proteome</keyword>
<dbReference type="InterPro" id="IPR050999">
    <property type="entry name" value="ADP-ribosyltransferase_ARG"/>
</dbReference>
<keyword evidence="2 7" id="KW-0328">Glycosyltransferase</keyword>
<dbReference type="SUPFAM" id="SSF56399">
    <property type="entry name" value="ADP-ribosylation"/>
    <property type="match status" value="1"/>
</dbReference>
<keyword evidence="4" id="KW-0548">Nucleotidyltransferase</keyword>